<evidence type="ECO:0000256" key="4">
    <source>
        <dbReference type="ARBA" id="ARBA00022989"/>
    </source>
</evidence>
<dbReference type="InterPro" id="IPR013122">
    <property type="entry name" value="PKD1_2_channel"/>
</dbReference>
<feature type="transmembrane region" description="Helical" evidence="7">
    <location>
        <begin position="516"/>
        <end position="532"/>
    </location>
</feature>
<reference evidence="10" key="1">
    <citation type="submission" date="2022-11" db="EMBL/GenBank/DDBJ databases">
        <authorList>
            <person name="Morgan W.R."/>
            <person name="Tartar A."/>
        </authorList>
    </citation>
    <scope>NUCLEOTIDE SEQUENCE</scope>
    <source>
        <strain evidence="10">ARSEF 373</strain>
    </source>
</reference>
<keyword evidence="3 7" id="KW-0812">Transmembrane</keyword>
<reference evidence="10" key="2">
    <citation type="journal article" date="2023" name="Microbiol Resour">
        <title>Decontamination and Annotation of the Draft Genome Sequence of the Oomycete Lagenidium giganteum ARSEF 373.</title>
        <authorList>
            <person name="Morgan W.R."/>
            <person name="Tartar A."/>
        </authorList>
    </citation>
    <scope>NUCLEOTIDE SEQUENCE</scope>
    <source>
        <strain evidence="10">ARSEF 373</strain>
    </source>
</reference>
<evidence type="ECO:0000256" key="3">
    <source>
        <dbReference type="ARBA" id="ARBA00022692"/>
    </source>
</evidence>
<comment type="similarity">
    <text evidence="2">Belongs to the polycystin family.</text>
</comment>
<evidence type="ECO:0000256" key="1">
    <source>
        <dbReference type="ARBA" id="ARBA00004141"/>
    </source>
</evidence>
<dbReference type="Proteomes" id="UP001146120">
    <property type="component" value="Unassembled WGS sequence"/>
</dbReference>
<feature type="domain" description="Polycystin" evidence="9">
    <location>
        <begin position="123"/>
        <end position="216"/>
    </location>
</feature>
<keyword evidence="5 7" id="KW-0472">Membrane</keyword>
<comment type="caution">
    <text evidence="10">The sequence shown here is derived from an EMBL/GenBank/DDBJ whole genome shotgun (WGS) entry which is preliminary data.</text>
</comment>
<dbReference type="GO" id="GO:0016020">
    <property type="term" value="C:membrane"/>
    <property type="evidence" value="ECO:0007669"/>
    <property type="project" value="UniProtKB-SubCell"/>
</dbReference>
<evidence type="ECO:0000259" key="9">
    <source>
        <dbReference type="Pfam" id="PF20519"/>
    </source>
</evidence>
<evidence type="ECO:0000313" key="10">
    <source>
        <dbReference type="EMBL" id="DAZ95674.1"/>
    </source>
</evidence>
<protein>
    <recommendedName>
        <fullName evidence="12">Polycystin cation channel PKD1/PKD2 domain-containing protein</fullName>
    </recommendedName>
</protein>
<name>A0AAV2YR34_9STRA</name>
<dbReference type="Gene3D" id="1.10.287.70">
    <property type="match status" value="1"/>
</dbReference>
<dbReference type="InterPro" id="IPR051223">
    <property type="entry name" value="Polycystin"/>
</dbReference>
<feature type="region of interest" description="Disordered" evidence="6">
    <location>
        <begin position="834"/>
        <end position="909"/>
    </location>
</feature>
<dbReference type="InterPro" id="IPR046791">
    <property type="entry name" value="Polycystin_dom"/>
</dbReference>
<dbReference type="PANTHER" id="PTHR10877">
    <property type="entry name" value="POLYCYSTIN FAMILY MEMBER"/>
    <property type="match status" value="1"/>
</dbReference>
<organism evidence="10 11">
    <name type="scientific">Lagenidium giganteum</name>
    <dbReference type="NCBI Taxonomy" id="4803"/>
    <lineage>
        <taxon>Eukaryota</taxon>
        <taxon>Sar</taxon>
        <taxon>Stramenopiles</taxon>
        <taxon>Oomycota</taxon>
        <taxon>Peronosporomycetes</taxon>
        <taxon>Pythiales</taxon>
        <taxon>Pythiaceae</taxon>
    </lineage>
</organism>
<feature type="region of interest" description="Disordered" evidence="6">
    <location>
        <begin position="27"/>
        <end position="47"/>
    </location>
</feature>
<evidence type="ECO:0000259" key="8">
    <source>
        <dbReference type="Pfam" id="PF08016"/>
    </source>
</evidence>
<evidence type="ECO:0000256" key="7">
    <source>
        <dbReference type="SAM" id="Phobius"/>
    </source>
</evidence>
<sequence>MQARKAVEHSDVVERIDAKSDEVLSASMTTATTSATTTTPAKTRPPLHREDSFRRLAHLPVPYGSLSEALSFVIFLLLFVLATSVLEQDDQAFYLANRLQQALVGRAFARPVDNSAGFVPKTFYDIQDMDDVWGFLLGPLVDVVYPSSTTIPDDDATTASMVLSYNRLLGGVRLRTVRVVPNSCPKLAAIPEYASVVPFCYGPLTASTEQTAGYGPIRNSDIITASLAYQLANEFFAPISATKVYADLLTCYDDCSRSCGAHYSLDRPRYQDTCTAQCGIHCKCVFDEVSASDCPDPNPNAGSDGSLPTPVYAFNWSARSDTQSTSVRGALGSVPASGYVVDLPLNATAAREMLLSLKEDRYLDLATRALVIEFTVYNAYLRLFNIVQQVVEFPTAGGALVNSADIVLNLFRYSSNNTGRVVLEILLALFVAWRWKQFLVALYRMGIRTYLRYSFWNVVEAVHVVVFLAVIILRLYVVDQSYGTLSGNVATSITSASLDTIPTFQEFGNLADAERVLGSINAAIIWIKLLKYTQMSQRMCLLLRVLYRAAWDLFWFLAYFLAAMCGFGQVAYLLFGLDVASFRTLGDAIVTLLQAVAGDLDYNGMHAANNVLGPLFYVCFYFLLLMVLLNVFLAILNDAYLQTVAEEEERDEMWLSEQLAWEEHSENHDNLDVAAHLNQQQWRDAEQLRRYPFSKGIAHGLYQVWFDLRRSLYEWRTGQRLARTDNKSPATVTPDTTEWATKRSTTSRKLTRQVKKHLEQQMEQQMTTITHEQEDKAAEHAARVDEANADMAERLQGLIQHNQLKTKRLDDMEKMLGAIEKLCQQMVLEALDDSDEDDRYRRPNLSRNGARRQTVGAPAGPPRRPTTILSPRPGPGTLPNINGSKVRSQSKKRTSFSTAKRDEVEEISL</sequence>
<dbReference type="Pfam" id="PF08016">
    <property type="entry name" value="PKD_channel"/>
    <property type="match status" value="1"/>
</dbReference>
<evidence type="ECO:0000256" key="5">
    <source>
        <dbReference type="ARBA" id="ARBA00023136"/>
    </source>
</evidence>
<feature type="transmembrane region" description="Helical" evidence="7">
    <location>
        <begin position="63"/>
        <end position="86"/>
    </location>
</feature>
<feature type="transmembrane region" description="Helical" evidence="7">
    <location>
        <begin position="421"/>
        <end position="443"/>
    </location>
</feature>
<dbReference type="EMBL" id="DAKRPA010000195">
    <property type="protein sequence ID" value="DAZ95674.1"/>
    <property type="molecule type" value="Genomic_DNA"/>
</dbReference>
<evidence type="ECO:0000256" key="6">
    <source>
        <dbReference type="SAM" id="MobiDB-lite"/>
    </source>
</evidence>
<keyword evidence="11" id="KW-1185">Reference proteome</keyword>
<feature type="domain" description="Polycystin cation channel PKD1/PKD2" evidence="8">
    <location>
        <begin position="415"/>
        <end position="641"/>
    </location>
</feature>
<keyword evidence="4 7" id="KW-1133">Transmembrane helix</keyword>
<feature type="compositionally biased region" description="Low complexity" evidence="6">
    <location>
        <begin position="27"/>
        <end position="39"/>
    </location>
</feature>
<proteinExistence type="inferred from homology"/>
<feature type="transmembrane region" description="Helical" evidence="7">
    <location>
        <begin position="553"/>
        <end position="575"/>
    </location>
</feature>
<evidence type="ECO:0008006" key="12">
    <source>
        <dbReference type="Google" id="ProtNLM"/>
    </source>
</evidence>
<evidence type="ECO:0000313" key="11">
    <source>
        <dbReference type="Proteomes" id="UP001146120"/>
    </source>
</evidence>
<feature type="transmembrane region" description="Helical" evidence="7">
    <location>
        <begin position="615"/>
        <end position="636"/>
    </location>
</feature>
<comment type="subcellular location">
    <subcellularLocation>
        <location evidence="1">Membrane</location>
        <topology evidence="1">Multi-pass membrane protein</topology>
    </subcellularLocation>
</comment>
<feature type="transmembrane region" description="Helical" evidence="7">
    <location>
        <begin position="455"/>
        <end position="477"/>
    </location>
</feature>
<dbReference type="PANTHER" id="PTHR10877:SF183">
    <property type="entry name" value="AT14535P-RELATED"/>
    <property type="match status" value="1"/>
</dbReference>
<gene>
    <name evidence="10" type="ORF">N0F65_002471</name>
</gene>
<evidence type="ECO:0000256" key="2">
    <source>
        <dbReference type="ARBA" id="ARBA00007200"/>
    </source>
</evidence>
<feature type="domain" description="Polycystin" evidence="9">
    <location>
        <begin position="312"/>
        <end position="400"/>
    </location>
</feature>
<dbReference type="Pfam" id="PF20519">
    <property type="entry name" value="Polycystin_dom"/>
    <property type="match status" value="2"/>
</dbReference>
<accession>A0AAV2YR34</accession>
<dbReference type="AlphaFoldDB" id="A0AAV2YR34"/>